<comment type="caution">
    <text evidence="16">The sequence shown here is derived from an EMBL/GenBank/DDBJ whole genome shotgun (WGS) entry which is preliminary data.</text>
</comment>
<evidence type="ECO:0000259" key="13">
    <source>
        <dbReference type="PROSITE" id="PS50113"/>
    </source>
</evidence>
<dbReference type="SMART" id="SM00331">
    <property type="entry name" value="PP2C_SIG"/>
    <property type="match status" value="1"/>
</dbReference>
<evidence type="ECO:0000256" key="7">
    <source>
        <dbReference type="ARBA" id="ARBA00023012"/>
    </source>
</evidence>
<dbReference type="CDD" id="cd00082">
    <property type="entry name" value="HisKA"/>
    <property type="match status" value="1"/>
</dbReference>
<dbReference type="Pfam" id="PF13185">
    <property type="entry name" value="GAF_2"/>
    <property type="match status" value="3"/>
</dbReference>
<dbReference type="Pfam" id="PF08447">
    <property type="entry name" value="PAS_3"/>
    <property type="match status" value="1"/>
</dbReference>
<evidence type="ECO:0000256" key="1">
    <source>
        <dbReference type="ARBA" id="ARBA00000085"/>
    </source>
</evidence>
<dbReference type="GO" id="GO:0000155">
    <property type="term" value="F:phosphorelay sensor kinase activity"/>
    <property type="evidence" value="ECO:0007669"/>
    <property type="project" value="InterPro"/>
</dbReference>
<dbReference type="InterPro" id="IPR002645">
    <property type="entry name" value="STAS_dom"/>
</dbReference>
<evidence type="ECO:0000259" key="10">
    <source>
        <dbReference type="PROSITE" id="PS50109"/>
    </source>
</evidence>
<dbReference type="Pfam" id="PF02518">
    <property type="entry name" value="HATPase_c"/>
    <property type="match status" value="1"/>
</dbReference>
<dbReference type="InterPro" id="IPR035965">
    <property type="entry name" value="PAS-like_dom_sf"/>
</dbReference>
<keyword evidence="7" id="KW-0902">Two-component regulatory system</keyword>
<dbReference type="FunFam" id="3.30.450.20:FF:000099">
    <property type="entry name" value="Sensory box sensor histidine kinase"/>
    <property type="match status" value="1"/>
</dbReference>
<dbReference type="PROSITE" id="PS50112">
    <property type="entry name" value="PAS"/>
    <property type="match status" value="1"/>
</dbReference>
<evidence type="ECO:0000256" key="4">
    <source>
        <dbReference type="ARBA" id="ARBA00022553"/>
    </source>
</evidence>
<evidence type="ECO:0000256" key="6">
    <source>
        <dbReference type="ARBA" id="ARBA00022777"/>
    </source>
</evidence>
<dbReference type="SUPFAM" id="SSF52091">
    <property type="entry name" value="SpoIIaa-like"/>
    <property type="match status" value="1"/>
</dbReference>
<dbReference type="Proteomes" id="UP000549695">
    <property type="component" value="Unassembled WGS sequence"/>
</dbReference>
<dbReference type="SUPFAM" id="SSF55874">
    <property type="entry name" value="ATPase domain of HSP90 chaperone/DNA topoisomerase II/histidine kinase"/>
    <property type="match status" value="2"/>
</dbReference>
<sequence>MRGDDDAVESTRSDLVHAAMAAHDWSSHPLGPPERWSPDLRSVVRMLLDSRFSMWMAWGPDLTMFYNDAYRRDTLRDKHPWALGRSAREVWAEVWDDVSPLIGSVLAGGGATWDEDLLLFLERSGYPEETYHTFSYSPLHEDGAVAGMLCVVTENTDRVLSERRMQTLRDLAADLGPTRTGAQVYAAVGRALAGNPQDVPFGLVYEFTEDGGTRLAGSTGIAADAPGADPAGWPLDPVREGGTAVVEDLASRLPGLPHGAWHRPPSHAVLVPLAGAQGETRIRGALVVGLNPFRTFDERYRAFVDLLAGQIGAALVAAGAYEAERERAEALAELDRAKTDFFSNVSHEFRTPLTLIMGPVERLRDDPPGPDRLAAELDVVHRNALRLGRLVTTLLDFSRLQAGRLRATFEPTDLAAFTTELTSLFRSAMERAGLDYTVDCPPLPGPVHVDRESWEKVVLNLLSNALKFTLDGRVAVALRADGDDAVELTVADTGAGIAAEELPRLFERFHRIAGARARSTEGSGIGLAMTRELVTLHGGTITAASTAGAGTTFTVRIPTGTAHLDPDRVADTASGGAPTATSEAFVGEALRWLPGPSPAPAPVVGEGADAPVSAGRILVADDNADMREYLQRLLADRYEVQLVEDGKSALTAARERPPDLVVTDIMMPVLDGMELLAALRSDRRTAGVPVLLLSARAGEEAAIEGLGAGADDYLVKPFSAAELVARVNAHLKLGRVRRDAEARFTAMADLAPALIWVADPDGARTYVNSGWQEFTGREVPADLGDGWTDGLHPQDRQRYRDRVTPALASGTGWQIEYRLRRADGAFRWILEHAVPLHTGTDGTVTGWVGSGTDINARYRESERQTLLARLSRELDGSDGVDERLRRLTALLVETRLADVCTVRRVDDAGQLVRVARYGPDAATEEALDERSAETSFGLQVLDTGTAVLWDDTAPGAMVPGSSIPARSAVGVPLSARGRTLAVLVLVRGPRTTPYTPDDIELVTELADRAALALDNALLLADERANADRLALLQRATAQLSAAADPTEVARTVVTHLTALLGTCRIAVYELDPAGQQLRALALHGVADPQAWREVPLTSPVPAAVTARQARALWLEPGTDWRERHPETATLLDGLGHATVFTLPLVTASRTVGVIAVAFGTPRPLTPNERATLLALTDPAAQALERARLYRAEREVAHTLQRTLLPTRLPDLDTVEIAVRYQAGAAGTEAGGDWYDVVDLGDGRVGLSVGDVVGQGVAAAAVMAQLRTVLSGAVRQGRDPAAALELLDEFATWIPGARYSTAACVVVDPGRGELRWARAGHLPVLVVDENGSRYLAGGHNPVLGVRGRPPLGEGVAPIAAGQTLVLYTDGLVERRGEVVDEGLDRLARIAAEVAGLPPEQFADQIVGRALAGAAHTDDAALVCVRVLPPDIDLTVPGSARELPAIRRRVRRWAGHVGLGEDLGDDLVRAIDEAAANSVEHGYAEFDPPGEVHLRLGYTPHDGVRARVADTGRWRPPPPDPGYRGRGLQMIRAIATTAEIDTAGGGTVVRMQITPDPRTPAVAQQPAPPVRPSPGRRRTELHDDGRSGDARRLTLAGDLDLAGAAEIRDRLLELVAAGPVLLVLDGPTYVASNGAALLAEAADRAGARGHRLRVEVPPGPARHALELSGLLTLLG</sequence>
<evidence type="ECO:0000256" key="8">
    <source>
        <dbReference type="PROSITE-ProRule" id="PRU00169"/>
    </source>
</evidence>
<dbReference type="PROSITE" id="PS50113">
    <property type="entry name" value="PAC"/>
    <property type="match status" value="1"/>
</dbReference>
<evidence type="ECO:0000259" key="14">
    <source>
        <dbReference type="PROSITE" id="PS50801"/>
    </source>
</evidence>
<dbReference type="InterPro" id="IPR003594">
    <property type="entry name" value="HATPase_dom"/>
</dbReference>
<dbReference type="InterPro" id="IPR013655">
    <property type="entry name" value="PAS_fold_3"/>
</dbReference>
<comment type="subcellular location">
    <subcellularLocation>
        <location evidence="2">Cell membrane</location>
    </subcellularLocation>
</comment>
<dbReference type="InterPro" id="IPR029016">
    <property type="entry name" value="GAF-like_dom_sf"/>
</dbReference>
<dbReference type="SMART" id="SM00091">
    <property type="entry name" value="PAS"/>
    <property type="match status" value="1"/>
</dbReference>
<dbReference type="Gene3D" id="1.10.287.130">
    <property type="match status" value="1"/>
</dbReference>
<dbReference type="Gene3D" id="3.30.450.40">
    <property type="match status" value="3"/>
</dbReference>
<evidence type="ECO:0000256" key="2">
    <source>
        <dbReference type="ARBA" id="ARBA00004236"/>
    </source>
</evidence>
<dbReference type="InterPro" id="IPR036513">
    <property type="entry name" value="STAS_dom_sf"/>
</dbReference>
<dbReference type="NCBIfam" id="TIGR00229">
    <property type="entry name" value="sensory_box"/>
    <property type="match status" value="1"/>
</dbReference>
<dbReference type="PANTHER" id="PTHR43547:SF2">
    <property type="entry name" value="HYBRID SIGNAL TRANSDUCTION HISTIDINE KINASE C"/>
    <property type="match status" value="1"/>
</dbReference>
<dbReference type="Pfam" id="PF00072">
    <property type="entry name" value="Response_reg"/>
    <property type="match status" value="1"/>
</dbReference>
<dbReference type="PROSITE" id="PS50109">
    <property type="entry name" value="HIS_KIN"/>
    <property type="match status" value="1"/>
</dbReference>
<dbReference type="PROSITE" id="PS50801">
    <property type="entry name" value="STAS"/>
    <property type="match status" value="1"/>
</dbReference>
<dbReference type="CDD" id="cd17574">
    <property type="entry name" value="REC_OmpR"/>
    <property type="match status" value="1"/>
</dbReference>
<dbReference type="CDD" id="cd16936">
    <property type="entry name" value="HATPase_RsbW-like"/>
    <property type="match status" value="1"/>
</dbReference>
<dbReference type="InterPro" id="IPR036457">
    <property type="entry name" value="PPM-type-like_dom_sf"/>
</dbReference>
<dbReference type="InterPro" id="IPR036890">
    <property type="entry name" value="HATPase_C_sf"/>
</dbReference>
<dbReference type="EMBL" id="JACCCZ010000001">
    <property type="protein sequence ID" value="NYG00790.1"/>
    <property type="molecule type" value="Genomic_DNA"/>
</dbReference>
<dbReference type="InterPro" id="IPR058548">
    <property type="entry name" value="MlaB-like_STAS"/>
</dbReference>
<dbReference type="InterPro" id="IPR004358">
    <property type="entry name" value="Sig_transdc_His_kin-like_C"/>
</dbReference>
<feature type="compositionally biased region" description="Basic and acidic residues" evidence="9">
    <location>
        <begin position="1575"/>
        <end position="1588"/>
    </location>
</feature>
<keyword evidence="5" id="KW-0808">Transferase</keyword>
<dbReference type="Pfam" id="PF13581">
    <property type="entry name" value="HATPase_c_2"/>
    <property type="match status" value="1"/>
</dbReference>
<dbReference type="SUPFAM" id="SSF47384">
    <property type="entry name" value="Homodimeric domain of signal transducing histidine kinase"/>
    <property type="match status" value="1"/>
</dbReference>
<evidence type="ECO:0000256" key="9">
    <source>
        <dbReference type="SAM" id="MobiDB-lite"/>
    </source>
</evidence>
<dbReference type="Gene3D" id="3.30.450.20">
    <property type="entry name" value="PAS domain"/>
    <property type="match status" value="2"/>
</dbReference>
<keyword evidence="4 8" id="KW-0597">Phosphoprotein</keyword>
<evidence type="ECO:0000259" key="11">
    <source>
        <dbReference type="PROSITE" id="PS50110"/>
    </source>
</evidence>
<dbReference type="PROSITE" id="PS51746">
    <property type="entry name" value="PPM_2"/>
    <property type="match status" value="1"/>
</dbReference>
<feature type="domain" description="PAS" evidence="12">
    <location>
        <begin position="740"/>
        <end position="810"/>
    </location>
</feature>
<dbReference type="RefSeq" id="WP_179760408.1">
    <property type="nucleotide sequence ID" value="NZ_BAAAJZ010000008.1"/>
</dbReference>
<evidence type="ECO:0000313" key="16">
    <source>
        <dbReference type="EMBL" id="NYG00790.1"/>
    </source>
</evidence>
<keyword evidence="17" id="KW-1185">Reference proteome</keyword>
<dbReference type="CDD" id="cd16922">
    <property type="entry name" value="HATPase_EvgS-ArcB-TorS-like"/>
    <property type="match status" value="1"/>
</dbReference>
<dbReference type="FunFam" id="1.10.287.130:FF:000045">
    <property type="entry name" value="Two-component system sensor histidine kinase/response regulator"/>
    <property type="match status" value="1"/>
</dbReference>
<dbReference type="SUPFAM" id="SSF52172">
    <property type="entry name" value="CheY-like"/>
    <property type="match status" value="1"/>
</dbReference>
<dbReference type="Pfam" id="PF13466">
    <property type="entry name" value="STAS_2"/>
    <property type="match status" value="1"/>
</dbReference>
<dbReference type="SMART" id="SM00086">
    <property type="entry name" value="PAC"/>
    <property type="match status" value="1"/>
</dbReference>
<dbReference type="InterPro" id="IPR003661">
    <property type="entry name" value="HisK_dim/P_dom"/>
</dbReference>
<dbReference type="Pfam" id="PF07228">
    <property type="entry name" value="SpoIIE"/>
    <property type="match status" value="1"/>
</dbReference>
<dbReference type="PROSITE" id="PS50110">
    <property type="entry name" value="RESPONSE_REGULATORY"/>
    <property type="match status" value="1"/>
</dbReference>
<dbReference type="Gene3D" id="3.40.50.2300">
    <property type="match status" value="1"/>
</dbReference>
<dbReference type="InterPro" id="IPR036097">
    <property type="entry name" value="HisK_dim/P_sf"/>
</dbReference>
<comment type="catalytic activity">
    <reaction evidence="1">
        <text>ATP + protein L-histidine = ADP + protein N-phospho-L-histidine.</text>
        <dbReference type="EC" id="2.7.13.3"/>
    </reaction>
</comment>
<dbReference type="InterPro" id="IPR001789">
    <property type="entry name" value="Sig_transdc_resp-reg_receiver"/>
</dbReference>
<dbReference type="InterPro" id="IPR000700">
    <property type="entry name" value="PAS-assoc_C"/>
</dbReference>
<dbReference type="Pfam" id="PF00512">
    <property type="entry name" value="HisKA"/>
    <property type="match status" value="1"/>
</dbReference>
<dbReference type="InterPro" id="IPR000014">
    <property type="entry name" value="PAS"/>
</dbReference>
<dbReference type="Gene3D" id="3.30.565.10">
    <property type="entry name" value="Histidine kinase-like ATPase, C-terminal domain"/>
    <property type="match status" value="2"/>
</dbReference>
<proteinExistence type="predicted"/>
<name>A0A852VXN8_PSEA5</name>
<dbReference type="PRINTS" id="PR00344">
    <property type="entry name" value="BCTRLSENSOR"/>
</dbReference>
<dbReference type="CDD" id="cd00130">
    <property type="entry name" value="PAS"/>
    <property type="match status" value="1"/>
</dbReference>
<dbReference type="SMART" id="SM00448">
    <property type="entry name" value="REC"/>
    <property type="match status" value="1"/>
</dbReference>
<feature type="region of interest" description="Disordered" evidence="9">
    <location>
        <begin position="1555"/>
        <end position="1588"/>
    </location>
</feature>
<dbReference type="InterPro" id="IPR011006">
    <property type="entry name" value="CheY-like_superfamily"/>
</dbReference>
<gene>
    <name evidence="16" type="ORF">HDA37_001075</name>
</gene>
<dbReference type="SMART" id="SM00065">
    <property type="entry name" value="GAF"/>
    <property type="match status" value="2"/>
</dbReference>
<feature type="modified residue" description="4-aspartylphosphate" evidence="8">
    <location>
        <position position="664"/>
    </location>
</feature>
<feature type="domain" description="PAC" evidence="13">
    <location>
        <begin position="813"/>
        <end position="866"/>
    </location>
</feature>
<dbReference type="InterPro" id="IPR003018">
    <property type="entry name" value="GAF"/>
</dbReference>
<dbReference type="GO" id="GO:0005886">
    <property type="term" value="C:plasma membrane"/>
    <property type="evidence" value="ECO:0007669"/>
    <property type="project" value="UniProtKB-SubCell"/>
</dbReference>
<feature type="domain" description="STAS" evidence="14">
    <location>
        <begin position="1591"/>
        <end position="1673"/>
    </location>
</feature>
<evidence type="ECO:0000256" key="5">
    <source>
        <dbReference type="ARBA" id="ARBA00022679"/>
    </source>
</evidence>
<reference evidence="16 17" key="1">
    <citation type="submission" date="2020-07" db="EMBL/GenBank/DDBJ databases">
        <title>Sequencing the genomes of 1000 actinobacteria strains.</title>
        <authorList>
            <person name="Klenk H.-P."/>
        </authorList>
    </citation>
    <scope>NUCLEOTIDE SEQUENCE [LARGE SCALE GENOMIC DNA]</scope>
    <source>
        <strain evidence="16 17">DSM 44749</strain>
    </source>
</reference>
<protein>
    <recommendedName>
        <fullName evidence="3">histidine kinase</fullName>
        <ecNumber evidence="3">2.7.13.3</ecNumber>
    </recommendedName>
</protein>
<dbReference type="SMART" id="SM00388">
    <property type="entry name" value="HisKA"/>
    <property type="match status" value="1"/>
</dbReference>
<dbReference type="Gene3D" id="3.60.40.10">
    <property type="entry name" value="PPM-type phosphatase domain"/>
    <property type="match status" value="1"/>
</dbReference>
<dbReference type="GeneID" id="98050885"/>
<dbReference type="InterPro" id="IPR001610">
    <property type="entry name" value="PAC"/>
</dbReference>
<evidence type="ECO:0000259" key="15">
    <source>
        <dbReference type="PROSITE" id="PS51746"/>
    </source>
</evidence>
<dbReference type="SUPFAM" id="SSF55781">
    <property type="entry name" value="GAF domain-like"/>
    <property type="match status" value="3"/>
</dbReference>
<feature type="domain" description="PPM-type phosphatase" evidence="15">
    <location>
        <begin position="1215"/>
        <end position="1425"/>
    </location>
</feature>
<evidence type="ECO:0000259" key="12">
    <source>
        <dbReference type="PROSITE" id="PS50112"/>
    </source>
</evidence>
<dbReference type="InterPro" id="IPR001932">
    <property type="entry name" value="PPM-type_phosphatase-like_dom"/>
</dbReference>
<dbReference type="SUPFAM" id="SSF81606">
    <property type="entry name" value="PP2C-like"/>
    <property type="match status" value="1"/>
</dbReference>
<dbReference type="SMART" id="SM00387">
    <property type="entry name" value="HATPase_c"/>
    <property type="match status" value="1"/>
</dbReference>
<dbReference type="EC" id="2.7.13.3" evidence="3"/>
<dbReference type="FunFam" id="3.30.565.10:FF:000006">
    <property type="entry name" value="Sensor histidine kinase WalK"/>
    <property type="match status" value="1"/>
</dbReference>
<feature type="domain" description="Histidine kinase" evidence="10">
    <location>
        <begin position="344"/>
        <end position="561"/>
    </location>
</feature>
<dbReference type="CDD" id="cd07043">
    <property type="entry name" value="STAS_anti-anti-sigma_factors"/>
    <property type="match status" value="1"/>
</dbReference>
<evidence type="ECO:0000256" key="3">
    <source>
        <dbReference type="ARBA" id="ARBA00012438"/>
    </source>
</evidence>
<organism evidence="16 17">
    <name type="scientific">Pseudonocardia alni</name>
    <name type="common">Amycolata alni</name>
    <dbReference type="NCBI Taxonomy" id="33907"/>
    <lineage>
        <taxon>Bacteria</taxon>
        <taxon>Bacillati</taxon>
        <taxon>Actinomycetota</taxon>
        <taxon>Actinomycetes</taxon>
        <taxon>Pseudonocardiales</taxon>
        <taxon>Pseudonocardiaceae</taxon>
        <taxon>Pseudonocardia</taxon>
    </lineage>
</organism>
<accession>A0A852VXN8</accession>
<dbReference type="Gene3D" id="3.30.750.24">
    <property type="entry name" value="STAS domain"/>
    <property type="match status" value="1"/>
</dbReference>
<evidence type="ECO:0000313" key="17">
    <source>
        <dbReference type="Proteomes" id="UP000549695"/>
    </source>
</evidence>
<dbReference type="InterPro" id="IPR005467">
    <property type="entry name" value="His_kinase_dom"/>
</dbReference>
<dbReference type="PANTHER" id="PTHR43547">
    <property type="entry name" value="TWO-COMPONENT HISTIDINE KINASE"/>
    <property type="match status" value="1"/>
</dbReference>
<keyword evidence="6" id="KW-0418">Kinase</keyword>
<feature type="domain" description="Response regulatory" evidence="11">
    <location>
        <begin position="616"/>
        <end position="731"/>
    </location>
</feature>
<dbReference type="SUPFAM" id="SSF55785">
    <property type="entry name" value="PYP-like sensor domain (PAS domain)"/>
    <property type="match status" value="1"/>
</dbReference>